<evidence type="ECO:0000256" key="2">
    <source>
        <dbReference type="ARBA" id="ARBA00006330"/>
    </source>
</evidence>
<gene>
    <name evidence="4" type="ORF">P167DRAFT_561436</name>
</gene>
<dbReference type="EMBL" id="ML119105">
    <property type="protein sequence ID" value="RPB17817.1"/>
    <property type="molecule type" value="Genomic_DNA"/>
</dbReference>
<sequence length="918" mass="102267">MESSTGPPSLRQLAGITSSSSKPFRPSPLATATSIGAVHDRATKIVGPSDGHEGLKLSGRVISAACFLPYSLGYRRGGEWDLFPRRGSSALYDAIRNLSSDAAPWETTFVGWTGEIHELPPIKPARSNPTGGSKSSGQFPISASYAPQMTRTKSYHVPPPVPLIKHDGNRMTMTADYGTQEDEEIKILKDDRDELEGLLSEKGKAAGWGDVVPVWIGGDEDGKMSIGGVDRWRNYAERVIWPLFHYIVPQDFSPHEGSALQERSWWRDYLEFNNAFADAIMKVYKPGDIVWIHDYHLLMLPEILRQRAGKDIYIGLFMHAPWPSSEIFKVLSRRKALLSGMLSANMLAFQSDTYKNHFTSCCKRLLGYTESYNARGNVTGVDTHGAHCAVEALPIGIDVEKLLNAAESASISAKMEIIKNAYVGRQIIVGRDRLDSVRGVVQKLRAFERFLDLYPEFIGKVVLIQVTSPSSLSQSSTIEHQVAELVSHINGKYGSLHFSPVQHYPQYLEPEEYYALLRVADLGLITSVRDGMNTTSLEYVVCQKDKHGPVILSEFTGTAESLTDAVIVNPTNTRGVADAIATCLSLTDEEKKHLHGKLYEYVTTNTVQTWNSQFLNKLLAELSYQSTNSMTPELNRRRFLEAYQAAEEGKGKRLFMFDYDGTLTPIVTDPEMAIPADKVVRSIKRLAQEEGNQVWIISGRDQKFLEEWLGHIGELGLSAEHGCFMRMPGSDTWENLAESMDMSWQKVVMEVFSRYTERTQGSFIERKSVAVTWHYRRADPEHGAFQARECMAELSNLMNELGHEVEVMTGKANLEVRPKFVNKGEIARKLVETSDVPPGFIWCAGDDTTDEDMFRALEKADLPKETVFTVTVGPASKETEANYHLLEPADVVEGISLLVGTTTLEEIEKASGEGKPSL</sequence>
<keyword evidence="5" id="KW-1185">Reference proteome</keyword>
<dbReference type="CDD" id="cd01627">
    <property type="entry name" value="HAD_TPP"/>
    <property type="match status" value="1"/>
</dbReference>
<feature type="region of interest" description="Disordered" evidence="3">
    <location>
        <begin position="1"/>
        <end position="28"/>
    </location>
</feature>
<dbReference type="GO" id="GO:0003825">
    <property type="term" value="F:alpha,alpha-trehalose-phosphate synthase (UDP-forming) activity"/>
    <property type="evidence" value="ECO:0007669"/>
    <property type="project" value="TreeGrafter"/>
</dbReference>
<dbReference type="NCBIfam" id="TIGR01484">
    <property type="entry name" value="HAD-SF-IIB"/>
    <property type="match status" value="1"/>
</dbReference>
<dbReference type="SUPFAM" id="SSF53756">
    <property type="entry name" value="UDP-Glycosyltransferase/glycogen phosphorylase"/>
    <property type="match status" value="1"/>
</dbReference>
<dbReference type="OrthoDB" id="755951at2759"/>
<dbReference type="InterPro" id="IPR001830">
    <property type="entry name" value="Glyco_trans_20"/>
</dbReference>
<proteinExistence type="inferred from homology"/>
<dbReference type="FunFam" id="3.40.50.2000:FF:000036">
    <property type="entry name" value="Alpha,alpha-trehalose-phosphate synthase subunit Tps2"/>
    <property type="match status" value="1"/>
</dbReference>
<dbReference type="Gene3D" id="3.40.50.1000">
    <property type="entry name" value="HAD superfamily/HAD-like"/>
    <property type="match status" value="1"/>
</dbReference>
<organism evidence="4 5">
    <name type="scientific">Morchella conica CCBAS932</name>
    <dbReference type="NCBI Taxonomy" id="1392247"/>
    <lineage>
        <taxon>Eukaryota</taxon>
        <taxon>Fungi</taxon>
        <taxon>Dikarya</taxon>
        <taxon>Ascomycota</taxon>
        <taxon>Pezizomycotina</taxon>
        <taxon>Pezizomycetes</taxon>
        <taxon>Pezizales</taxon>
        <taxon>Morchellaceae</taxon>
        <taxon>Morchella</taxon>
    </lineage>
</organism>
<dbReference type="InterPro" id="IPR006379">
    <property type="entry name" value="HAD-SF_hydro_IIB"/>
</dbReference>
<dbReference type="FunCoup" id="A0A3N4L4L2">
    <property type="interactions" value="217"/>
</dbReference>
<dbReference type="InParanoid" id="A0A3N4L4L2"/>
<dbReference type="STRING" id="1392247.A0A3N4L4L2"/>
<dbReference type="InterPro" id="IPR003337">
    <property type="entry name" value="Trehalose_PPase"/>
</dbReference>
<dbReference type="GO" id="GO:0004805">
    <property type="term" value="F:trehalose-phosphatase activity"/>
    <property type="evidence" value="ECO:0007669"/>
    <property type="project" value="TreeGrafter"/>
</dbReference>
<dbReference type="SUPFAM" id="SSF56784">
    <property type="entry name" value="HAD-like"/>
    <property type="match status" value="1"/>
</dbReference>
<dbReference type="PANTHER" id="PTHR10788:SF123">
    <property type="entry name" value="TREHALOSE-PHOSPHATASE"/>
    <property type="match status" value="1"/>
</dbReference>
<dbReference type="InterPro" id="IPR036412">
    <property type="entry name" value="HAD-like_sf"/>
</dbReference>
<evidence type="ECO:0000313" key="4">
    <source>
        <dbReference type="EMBL" id="RPB17817.1"/>
    </source>
</evidence>
<dbReference type="Gene3D" id="3.30.70.1020">
    <property type="entry name" value="Trehalose-6-phosphate phosphatase related protein, domain 2"/>
    <property type="match status" value="1"/>
</dbReference>
<accession>A0A3N4L4L2</accession>
<dbReference type="GO" id="GO:0031505">
    <property type="term" value="P:fungal-type cell wall organization"/>
    <property type="evidence" value="ECO:0007669"/>
    <property type="project" value="TreeGrafter"/>
</dbReference>
<dbReference type="Gene3D" id="3.40.50.2000">
    <property type="entry name" value="Glycogen Phosphorylase B"/>
    <property type="match status" value="2"/>
</dbReference>
<comment type="similarity">
    <text evidence="2">In the C-terminal section; belongs to the trehalose phosphatase family.</text>
</comment>
<dbReference type="Pfam" id="PF02358">
    <property type="entry name" value="Trehalose_PPase"/>
    <property type="match status" value="1"/>
</dbReference>
<dbReference type="InterPro" id="IPR023214">
    <property type="entry name" value="HAD_sf"/>
</dbReference>
<evidence type="ECO:0000313" key="5">
    <source>
        <dbReference type="Proteomes" id="UP000277580"/>
    </source>
</evidence>
<name>A0A3N4L4L2_9PEZI</name>
<dbReference type="GO" id="GO:0005946">
    <property type="term" value="C:alpha,alpha-trehalose-phosphate synthase complex (UDP-forming)"/>
    <property type="evidence" value="ECO:0007669"/>
    <property type="project" value="TreeGrafter"/>
</dbReference>
<dbReference type="AlphaFoldDB" id="A0A3N4L4L2"/>
<dbReference type="GO" id="GO:0034605">
    <property type="term" value="P:cellular response to heat"/>
    <property type="evidence" value="ECO:0007669"/>
    <property type="project" value="TreeGrafter"/>
</dbReference>
<dbReference type="PANTHER" id="PTHR10788">
    <property type="entry name" value="TREHALOSE-6-PHOSPHATE SYNTHASE"/>
    <property type="match status" value="1"/>
</dbReference>
<comment type="similarity">
    <text evidence="1">In the N-terminal section; belongs to the glycosyltransferase 20 family.</text>
</comment>
<protein>
    <submittedName>
        <fullName evidence="4">Uncharacterized protein</fullName>
    </submittedName>
</protein>
<dbReference type="Proteomes" id="UP000277580">
    <property type="component" value="Unassembled WGS sequence"/>
</dbReference>
<evidence type="ECO:0000256" key="3">
    <source>
        <dbReference type="SAM" id="MobiDB-lite"/>
    </source>
</evidence>
<evidence type="ECO:0000256" key="1">
    <source>
        <dbReference type="ARBA" id="ARBA00005409"/>
    </source>
</evidence>
<dbReference type="NCBIfam" id="TIGR00685">
    <property type="entry name" value="T6PP"/>
    <property type="match status" value="1"/>
</dbReference>
<dbReference type="GO" id="GO:0005992">
    <property type="term" value="P:trehalose biosynthetic process"/>
    <property type="evidence" value="ECO:0007669"/>
    <property type="project" value="InterPro"/>
</dbReference>
<reference evidence="4 5" key="1">
    <citation type="journal article" date="2018" name="Nat. Ecol. Evol.">
        <title>Pezizomycetes genomes reveal the molecular basis of ectomycorrhizal truffle lifestyle.</title>
        <authorList>
            <person name="Murat C."/>
            <person name="Payen T."/>
            <person name="Noel B."/>
            <person name="Kuo A."/>
            <person name="Morin E."/>
            <person name="Chen J."/>
            <person name="Kohler A."/>
            <person name="Krizsan K."/>
            <person name="Balestrini R."/>
            <person name="Da Silva C."/>
            <person name="Montanini B."/>
            <person name="Hainaut M."/>
            <person name="Levati E."/>
            <person name="Barry K.W."/>
            <person name="Belfiori B."/>
            <person name="Cichocki N."/>
            <person name="Clum A."/>
            <person name="Dockter R.B."/>
            <person name="Fauchery L."/>
            <person name="Guy J."/>
            <person name="Iotti M."/>
            <person name="Le Tacon F."/>
            <person name="Lindquist E.A."/>
            <person name="Lipzen A."/>
            <person name="Malagnac F."/>
            <person name="Mello A."/>
            <person name="Molinier V."/>
            <person name="Miyauchi S."/>
            <person name="Poulain J."/>
            <person name="Riccioni C."/>
            <person name="Rubini A."/>
            <person name="Sitrit Y."/>
            <person name="Splivallo R."/>
            <person name="Traeger S."/>
            <person name="Wang M."/>
            <person name="Zifcakova L."/>
            <person name="Wipf D."/>
            <person name="Zambonelli A."/>
            <person name="Paolocci F."/>
            <person name="Nowrousian M."/>
            <person name="Ottonello S."/>
            <person name="Baldrian P."/>
            <person name="Spatafora J.W."/>
            <person name="Henrissat B."/>
            <person name="Nagy L.G."/>
            <person name="Aury J.M."/>
            <person name="Wincker P."/>
            <person name="Grigoriev I.V."/>
            <person name="Bonfante P."/>
            <person name="Martin F.M."/>
        </authorList>
    </citation>
    <scope>NUCLEOTIDE SEQUENCE [LARGE SCALE GENOMIC DNA]</scope>
    <source>
        <strain evidence="4 5">CCBAS932</strain>
    </source>
</reference>
<dbReference type="CDD" id="cd03788">
    <property type="entry name" value="GT20_TPS"/>
    <property type="match status" value="1"/>
</dbReference>
<dbReference type="Pfam" id="PF00982">
    <property type="entry name" value="Glyco_transf_20"/>
    <property type="match status" value="1"/>
</dbReference>
<dbReference type="GO" id="GO:0005829">
    <property type="term" value="C:cytosol"/>
    <property type="evidence" value="ECO:0007669"/>
    <property type="project" value="TreeGrafter"/>
</dbReference>